<proteinExistence type="predicted"/>
<evidence type="ECO:0000313" key="3">
    <source>
        <dbReference type="Proteomes" id="UP000187203"/>
    </source>
</evidence>
<dbReference type="STRING" id="93759.A0A1R3J8V7"/>
<dbReference type="Proteomes" id="UP000187203">
    <property type="component" value="Unassembled WGS sequence"/>
</dbReference>
<dbReference type="AlphaFoldDB" id="A0A1R3J8V7"/>
<keyword evidence="3" id="KW-1185">Reference proteome</keyword>
<evidence type="ECO:0000313" key="2">
    <source>
        <dbReference type="EMBL" id="OMO91275.1"/>
    </source>
</evidence>
<name>A0A1R3J8V7_9ROSI</name>
<feature type="region of interest" description="Disordered" evidence="1">
    <location>
        <begin position="63"/>
        <end position="87"/>
    </location>
</feature>
<dbReference type="EMBL" id="AWUE01016467">
    <property type="protein sequence ID" value="OMO91275.1"/>
    <property type="molecule type" value="Genomic_DNA"/>
</dbReference>
<organism evidence="2 3">
    <name type="scientific">Corchorus olitorius</name>
    <dbReference type="NCBI Taxonomy" id="93759"/>
    <lineage>
        <taxon>Eukaryota</taxon>
        <taxon>Viridiplantae</taxon>
        <taxon>Streptophyta</taxon>
        <taxon>Embryophyta</taxon>
        <taxon>Tracheophyta</taxon>
        <taxon>Spermatophyta</taxon>
        <taxon>Magnoliopsida</taxon>
        <taxon>eudicotyledons</taxon>
        <taxon>Gunneridae</taxon>
        <taxon>Pentapetalae</taxon>
        <taxon>rosids</taxon>
        <taxon>malvids</taxon>
        <taxon>Malvales</taxon>
        <taxon>Malvaceae</taxon>
        <taxon>Grewioideae</taxon>
        <taxon>Apeibeae</taxon>
        <taxon>Corchorus</taxon>
    </lineage>
</organism>
<dbReference type="OrthoDB" id="1896656at2759"/>
<protein>
    <submittedName>
        <fullName evidence="2">Transcription factor</fullName>
    </submittedName>
</protein>
<sequence length="111" mass="12223">MEMARVYGTTSAPSYDLFHQDYNTMMPADRIENYGVRVKNDETLALFPLHPTGIIEGRATNNISSNTFSENSTPSSSCETTAGIDQEAASATEQPFFDFFSSHHQGSCQSD</sequence>
<reference evidence="3" key="1">
    <citation type="submission" date="2013-09" db="EMBL/GenBank/DDBJ databases">
        <title>Corchorus olitorius genome sequencing.</title>
        <authorList>
            <person name="Alam M."/>
            <person name="Haque M.S."/>
            <person name="Islam M.S."/>
            <person name="Emdad E.M."/>
            <person name="Islam M.M."/>
            <person name="Ahmed B."/>
            <person name="Halim A."/>
            <person name="Hossen Q.M.M."/>
            <person name="Hossain M.Z."/>
            <person name="Ahmed R."/>
            <person name="Khan M.M."/>
            <person name="Islam R."/>
            <person name="Rashid M.M."/>
            <person name="Khan S.A."/>
            <person name="Rahman M.S."/>
            <person name="Alam M."/>
            <person name="Yahiya A.S."/>
            <person name="Khan M.S."/>
            <person name="Azam M.S."/>
            <person name="Haque T."/>
            <person name="Lashkar M.Z.H."/>
            <person name="Akhand A.I."/>
            <person name="Morshed G."/>
            <person name="Roy S."/>
            <person name="Uddin K.S."/>
            <person name="Rabeya T."/>
            <person name="Hossain A.S."/>
            <person name="Chowdhury A."/>
            <person name="Snigdha A.R."/>
            <person name="Mortoza M.S."/>
            <person name="Matin S.A."/>
            <person name="Hoque S.M.E."/>
            <person name="Islam M.K."/>
            <person name="Roy D.K."/>
            <person name="Haider R."/>
            <person name="Moosa M.M."/>
            <person name="Elias S.M."/>
            <person name="Hasan A.M."/>
            <person name="Jahan S."/>
            <person name="Shafiuddin M."/>
            <person name="Mahmood N."/>
            <person name="Shommy N.S."/>
        </authorList>
    </citation>
    <scope>NUCLEOTIDE SEQUENCE [LARGE SCALE GENOMIC DNA]</scope>
    <source>
        <strain evidence="3">cv. O-4</strain>
    </source>
</reference>
<feature type="compositionally biased region" description="Polar residues" evidence="1">
    <location>
        <begin position="63"/>
        <end position="80"/>
    </location>
</feature>
<gene>
    <name evidence="2" type="ORF">COLO4_18488</name>
</gene>
<accession>A0A1R3J8V7</accession>
<evidence type="ECO:0000256" key="1">
    <source>
        <dbReference type="SAM" id="MobiDB-lite"/>
    </source>
</evidence>
<comment type="caution">
    <text evidence="2">The sequence shown here is derived from an EMBL/GenBank/DDBJ whole genome shotgun (WGS) entry which is preliminary data.</text>
</comment>